<feature type="region of interest" description="Disordered" evidence="1">
    <location>
        <begin position="57"/>
        <end position="85"/>
    </location>
</feature>
<reference evidence="2" key="2">
    <citation type="submission" date="2014-07" db="EMBL/GenBank/DDBJ databases">
        <authorList>
            <person name="Hull J."/>
        </authorList>
    </citation>
    <scope>NUCLEOTIDE SEQUENCE</scope>
</reference>
<feature type="non-terminal residue" evidence="2">
    <location>
        <position position="1"/>
    </location>
</feature>
<proteinExistence type="predicted"/>
<organism evidence="2">
    <name type="scientific">Lygus hesperus</name>
    <name type="common">Western plant bug</name>
    <dbReference type="NCBI Taxonomy" id="30085"/>
    <lineage>
        <taxon>Eukaryota</taxon>
        <taxon>Metazoa</taxon>
        <taxon>Ecdysozoa</taxon>
        <taxon>Arthropoda</taxon>
        <taxon>Hexapoda</taxon>
        <taxon>Insecta</taxon>
        <taxon>Pterygota</taxon>
        <taxon>Neoptera</taxon>
        <taxon>Paraneoptera</taxon>
        <taxon>Hemiptera</taxon>
        <taxon>Heteroptera</taxon>
        <taxon>Panheteroptera</taxon>
        <taxon>Cimicomorpha</taxon>
        <taxon>Miridae</taxon>
        <taxon>Mirini</taxon>
        <taxon>Lygus</taxon>
    </lineage>
</organism>
<dbReference type="EMBL" id="GBHO01022867">
    <property type="protein sequence ID" value="JAG20737.1"/>
    <property type="molecule type" value="Transcribed_RNA"/>
</dbReference>
<feature type="region of interest" description="Disordered" evidence="1">
    <location>
        <begin position="1"/>
        <end position="44"/>
    </location>
</feature>
<sequence>QFESGTRSANRVKEEEEGEGGPEEEVMMQDEVWESETAPEFRTPTAKEILLKRVSKKRGVPGDRNVRRAETSELHQFAQSPDGDHQIEKHLKQFPVYARPYIKYLATGEWSLNSKFDKTYGPNV</sequence>
<accession>A0A0A9XJ35</accession>
<feature type="compositionally biased region" description="Acidic residues" evidence="1">
    <location>
        <begin position="15"/>
        <end position="34"/>
    </location>
</feature>
<evidence type="ECO:0000256" key="1">
    <source>
        <dbReference type="SAM" id="MobiDB-lite"/>
    </source>
</evidence>
<reference evidence="2" key="1">
    <citation type="journal article" date="2014" name="PLoS ONE">
        <title>Transcriptome-Based Identification of ABC Transporters in the Western Tarnished Plant Bug Lygus hesperus.</title>
        <authorList>
            <person name="Hull J.J."/>
            <person name="Chaney K."/>
            <person name="Geib S.M."/>
            <person name="Fabrick J.A."/>
            <person name="Brent C.S."/>
            <person name="Walsh D."/>
            <person name="Lavine L.C."/>
        </authorList>
    </citation>
    <scope>NUCLEOTIDE SEQUENCE</scope>
</reference>
<protein>
    <submittedName>
        <fullName evidence="2">Auxin-binding protein T92</fullName>
    </submittedName>
</protein>
<name>A0A0A9XJ35_LYGHE</name>
<evidence type="ECO:0000313" key="2">
    <source>
        <dbReference type="EMBL" id="JAG20737.1"/>
    </source>
</evidence>
<dbReference type="AlphaFoldDB" id="A0A0A9XJ35"/>
<gene>
    <name evidence="2" type="primary">T92</name>
    <name evidence="2" type="ORF">CM83_105273</name>
</gene>
<feature type="non-terminal residue" evidence="2">
    <location>
        <position position="124"/>
    </location>
</feature>
<feature type="compositionally biased region" description="Basic and acidic residues" evidence="1">
    <location>
        <begin position="60"/>
        <end position="73"/>
    </location>
</feature>